<keyword evidence="1" id="KW-1133">Transmembrane helix</keyword>
<dbReference type="PANTHER" id="PTHR46608:SF3">
    <property type="entry name" value="T-CELL IMMUNOGLOBULIN AND MUCIN DOMAIN-CONTAINING PROTEIN 4"/>
    <property type="match status" value="1"/>
</dbReference>
<keyword evidence="1" id="KW-0472">Membrane</keyword>
<dbReference type="AlphaFoldDB" id="A0AAV1NC77"/>
<sequence>MSLCPADGAILSRASRDPRYQLLGRVTDGDVSLTILNAQWSDAGVYGCRVKIPGWFDYKVNTYLVMEEVPVEQPITQDYKFATGGRQEVLTTSEVGGTTPDSISDFTAEKKFKAFMEVGNIGRMAAIFLFTIIIIPVFIFRRRLLQRKTLQHLNDSAAENIYESL</sequence>
<dbReference type="InterPro" id="IPR013106">
    <property type="entry name" value="Ig_V-set"/>
</dbReference>
<reference evidence="3 4" key="1">
    <citation type="submission" date="2024-01" db="EMBL/GenBank/DDBJ databases">
        <authorList>
            <person name="Alioto T."/>
            <person name="Alioto T."/>
            <person name="Gomez Garrido J."/>
        </authorList>
    </citation>
    <scope>NUCLEOTIDE SEQUENCE [LARGE SCALE GENOMIC DNA]</scope>
</reference>
<keyword evidence="4" id="KW-1185">Reference proteome</keyword>
<evidence type="ECO:0000313" key="4">
    <source>
        <dbReference type="Proteomes" id="UP001314229"/>
    </source>
</evidence>
<proteinExistence type="predicted"/>
<evidence type="ECO:0000259" key="2">
    <source>
        <dbReference type="Pfam" id="PF07686"/>
    </source>
</evidence>
<organism evidence="3 4">
    <name type="scientific">Scomber scombrus</name>
    <name type="common">Atlantic mackerel</name>
    <name type="synonym">Scomber vernalis</name>
    <dbReference type="NCBI Taxonomy" id="13677"/>
    <lineage>
        <taxon>Eukaryota</taxon>
        <taxon>Metazoa</taxon>
        <taxon>Chordata</taxon>
        <taxon>Craniata</taxon>
        <taxon>Vertebrata</taxon>
        <taxon>Euteleostomi</taxon>
        <taxon>Actinopterygii</taxon>
        <taxon>Neopterygii</taxon>
        <taxon>Teleostei</taxon>
        <taxon>Neoteleostei</taxon>
        <taxon>Acanthomorphata</taxon>
        <taxon>Pelagiaria</taxon>
        <taxon>Scombriformes</taxon>
        <taxon>Scombridae</taxon>
        <taxon>Scomber</taxon>
    </lineage>
</organism>
<dbReference type="Gene3D" id="2.60.40.10">
    <property type="entry name" value="Immunoglobulins"/>
    <property type="match status" value="1"/>
</dbReference>
<evidence type="ECO:0000256" key="1">
    <source>
        <dbReference type="SAM" id="Phobius"/>
    </source>
</evidence>
<comment type="caution">
    <text evidence="3">The sequence shown here is derived from an EMBL/GenBank/DDBJ whole genome shotgun (WGS) entry which is preliminary data.</text>
</comment>
<dbReference type="EMBL" id="CAWUFR010000025">
    <property type="protein sequence ID" value="CAK6956500.1"/>
    <property type="molecule type" value="Genomic_DNA"/>
</dbReference>
<dbReference type="SUPFAM" id="SSF48726">
    <property type="entry name" value="Immunoglobulin"/>
    <property type="match status" value="1"/>
</dbReference>
<dbReference type="PANTHER" id="PTHR46608">
    <property type="entry name" value="T-CELL IMMUNOGLOBULIN AND MUCIN DOMAIN-CONTAINING PROTEIN 4"/>
    <property type="match status" value="1"/>
</dbReference>
<evidence type="ECO:0000313" key="3">
    <source>
        <dbReference type="EMBL" id="CAK6956500.1"/>
    </source>
</evidence>
<dbReference type="GO" id="GO:0060097">
    <property type="term" value="P:cytoskeletal rearrangement involved in phagocytosis, engulfment"/>
    <property type="evidence" value="ECO:0007669"/>
    <property type="project" value="TreeGrafter"/>
</dbReference>
<dbReference type="Pfam" id="PF07686">
    <property type="entry name" value="V-set"/>
    <property type="match status" value="1"/>
</dbReference>
<accession>A0AAV1NC77</accession>
<keyword evidence="3" id="KW-0675">Receptor</keyword>
<feature type="domain" description="Immunoglobulin V-set" evidence="2">
    <location>
        <begin position="16"/>
        <end position="52"/>
    </location>
</feature>
<dbReference type="Proteomes" id="UP001314229">
    <property type="component" value="Unassembled WGS sequence"/>
</dbReference>
<gene>
    <name evidence="3" type="ORF">FSCOSCO3_A034793</name>
</gene>
<dbReference type="GO" id="GO:0001786">
    <property type="term" value="F:phosphatidylserine binding"/>
    <property type="evidence" value="ECO:0007669"/>
    <property type="project" value="TreeGrafter"/>
</dbReference>
<dbReference type="InterPro" id="IPR036179">
    <property type="entry name" value="Ig-like_dom_sf"/>
</dbReference>
<dbReference type="InterPro" id="IPR013783">
    <property type="entry name" value="Ig-like_fold"/>
</dbReference>
<name>A0AAV1NC77_SCOSC</name>
<protein>
    <submittedName>
        <fullName evidence="3">Hepatitis A virus cellular receptor 1 homolog</fullName>
    </submittedName>
</protein>
<feature type="transmembrane region" description="Helical" evidence="1">
    <location>
        <begin position="121"/>
        <end position="140"/>
    </location>
</feature>
<keyword evidence="1" id="KW-0812">Transmembrane</keyword>
<dbReference type="GO" id="GO:0043277">
    <property type="term" value="P:apoptotic cell clearance"/>
    <property type="evidence" value="ECO:0007669"/>
    <property type="project" value="TreeGrafter"/>
</dbReference>